<dbReference type="Pfam" id="PF02829">
    <property type="entry name" value="3H"/>
    <property type="match status" value="1"/>
</dbReference>
<gene>
    <name evidence="4" type="ORF">H9872_10560</name>
</gene>
<keyword evidence="1" id="KW-0533">Nickel</keyword>
<keyword evidence="1" id="KW-0479">Metal-binding</keyword>
<sequence>MDGEQRREAIIHLLKGQEKPISGTYLAQTYKVSRQVIVQDIALLRAAGYDLLATARGYILNEETETMYKRVILVKHTEVETEEELNTIIDNGGRARNVIIMHPIYGELVGDLMLKTRREIKEFVKKLQETQANQLLKLTDGTHMHTIEASSNEELDIIEEELREKGFLIMDSSL</sequence>
<feature type="binding site" evidence="1">
    <location>
        <position position="145"/>
    </location>
    <ligand>
        <name>Ni(2+)</name>
        <dbReference type="ChEBI" id="CHEBI:49786"/>
    </ligand>
</feature>
<dbReference type="PANTHER" id="PTHR40068:SF1">
    <property type="entry name" value="TRANSCRIPTION REPRESSOR NIAR-RELATED"/>
    <property type="match status" value="1"/>
</dbReference>
<feature type="domain" description="Helix-turn-helix type 11" evidence="3">
    <location>
        <begin position="6"/>
        <end position="59"/>
    </location>
</feature>
<comment type="caution">
    <text evidence="4">The sequence shown here is derived from an EMBL/GenBank/DDBJ whole genome shotgun (WGS) entry which is preliminary data.</text>
</comment>
<name>A0A9E2KEE2_9FIRM</name>
<evidence type="ECO:0000259" key="3">
    <source>
        <dbReference type="Pfam" id="PF08279"/>
    </source>
</evidence>
<feature type="binding site" evidence="1">
    <location>
        <position position="76"/>
    </location>
    <ligand>
        <name>Ni(2+)</name>
        <dbReference type="ChEBI" id="CHEBI:49786"/>
    </ligand>
</feature>
<dbReference type="Pfam" id="PF08279">
    <property type="entry name" value="HTH_11"/>
    <property type="match status" value="1"/>
</dbReference>
<evidence type="ECO:0000259" key="2">
    <source>
        <dbReference type="Pfam" id="PF02829"/>
    </source>
</evidence>
<dbReference type="GO" id="GO:0046872">
    <property type="term" value="F:metal ion binding"/>
    <property type="evidence" value="ECO:0007669"/>
    <property type="project" value="UniProtKB-KW"/>
</dbReference>
<feature type="binding site" evidence="1">
    <location>
        <position position="143"/>
    </location>
    <ligand>
        <name>Ni(2+)</name>
        <dbReference type="ChEBI" id="CHEBI:49786"/>
    </ligand>
</feature>
<reference evidence="4" key="1">
    <citation type="journal article" date="2021" name="PeerJ">
        <title>Extensive microbial diversity within the chicken gut microbiome revealed by metagenomics and culture.</title>
        <authorList>
            <person name="Gilroy R."/>
            <person name="Ravi A."/>
            <person name="Getino M."/>
            <person name="Pursley I."/>
            <person name="Horton D.L."/>
            <person name="Alikhan N.F."/>
            <person name="Baker D."/>
            <person name="Gharbi K."/>
            <person name="Hall N."/>
            <person name="Watson M."/>
            <person name="Adriaenssens E.M."/>
            <person name="Foster-Nyarko E."/>
            <person name="Jarju S."/>
            <person name="Secka A."/>
            <person name="Antonio M."/>
            <person name="Oren A."/>
            <person name="Chaudhuri R.R."/>
            <person name="La Ragione R."/>
            <person name="Hildebrand F."/>
            <person name="Pallen M.J."/>
        </authorList>
    </citation>
    <scope>NUCLEOTIDE SEQUENCE</scope>
    <source>
        <strain evidence="4">B5-657</strain>
    </source>
</reference>
<organism evidence="4 5">
    <name type="scientific">Candidatus Cellulosilyticum pullistercoris</name>
    <dbReference type="NCBI Taxonomy" id="2838521"/>
    <lineage>
        <taxon>Bacteria</taxon>
        <taxon>Bacillati</taxon>
        <taxon>Bacillota</taxon>
        <taxon>Clostridia</taxon>
        <taxon>Lachnospirales</taxon>
        <taxon>Cellulosilyticaceae</taxon>
        <taxon>Cellulosilyticum</taxon>
    </lineage>
</organism>
<evidence type="ECO:0000313" key="5">
    <source>
        <dbReference type="Proteomes" id="UP000824229"/>
    </source>
</evidence>
<dbReference type="EMBL" id="JAHLFQ010000250">
    <property type="protein sequence ID" value="MBU3805177.1"/>
    <property type="molecule type" value="Genomic_DNA"/>
</dbReference>
<dbReference type="SUPFAM" id="SSF46785">
    <property type="entry name" value="Winged helix' DNA-binding domain"/>
    <property type="match status" value="1"/>
</dbReference>
<dbReference type="InterPro" id="IPR036388">
    <property type="entry name" value="WH-like_DNA-bd_sf"/>
</dbReference>
<feature type="domain" description="3H" evidence="2">
    <location>
        <begin position="72"/>
        <end position="168"/>
    </location>
</feature>
<dbReference type="InterPro" id="IPR004173">
    <property type="entry name" value="3H_domain"/>
</dbReference>
<dbReference type="InterPro" id="IPR026043">
    <property type="entry name" value="NadR"/>
</dbReference>
<accession>A0A9E2KEE2</accession>
<dbReference type="InterPro" id="IPR035922">
    <property type="entry name" value="3H_dom_sf"/>
</dbReference>
<evidence type="ECO:0000313" key="4">
    <source>
        <dbReference type="EMBL" id="MBU3805177.1"/>
    </source>
</evidence>
<reference evidence="4" key="2">
    <citation type="submission" date="2021-04" db="EMBL/GenBank/DDBJ databases">
        <authorList>
            <person name="Gilroy R."/>
        </authorList>
    </citation>
    <scope>NUCLEOTIDE SEQUENCE</scope>
    <source>
        <strain evidence="4">B5-657</strain>
    </source>
</reference>
<dbReference type="Proteomes" id="UP000824229">
    <property type="component" value="Unassembled WGS sequence"/>
</dbReference>
<dbReference type="Gene3D" id="3.30.1340.20">
    <property type="entry name" value="3H domain"/>
    <property type="match status" value="1"/>
</dbReference>
<proteinExistence type="predicted"/>
<dbReference type="InterPro" id="IPR013196">
    <property type="entry name" value="HTH_11"/>
</dbReference>
<dbReference type="PIRSF" id="PIRSF037847">
    <property type="entry name" value="NiaR"/>
    <property type="match status" value="1"/>
</dbReference>
<evidence type="ECO:0000256" key="1">
    <source>
        <dbReference type="PIRSR" id="PIRSR037847-1"/>
    </source>
</evidence>
<dbReference type="AlphaFoldDB" id="A0A9E2KEE2"/>
<dbReference type="PANTHER" id="PTHR40068">
    <property type="entry name" value="TRANSCRIPTION REPRESSOR NIAR-RELATED"/>
    <property type="match status" value="1"/>
</dbReference>
<dbReference type="SUPFAM" id="SSF75500">
    <property type="entry name" value="Putative transcriptional regulator TM1602, C-terminal domain"/>
    <property type="match status" value="1"/>
</dbReference>
<dbReference type="Gene3D" id="1.10.10.10">
    <property type="entry name" value="Winged helix-like DNA-binding domain superfamily/Winged helix DNA-binding domain"/>
    <property type="match status" value="1"/>
</dbReference>
<feature type="binding site" evidence="1">
    <location>
        <position position="84"/>
    </location>
    <ligand>
        <name>Ni(2+)</name>
        <dbReference type="ChEBI" id="CHEBI:49786"/>
    </ligand>
</feature>
<dbReference type="InterPro" id="IPR036390">
    <property type="entry name" value="WH_DNA-bd_sf"/>
</dbReference>
<protein>
    <submittedName>
        <fullName evidence="4">Transcription repressor NadR</fullName>
    </submittedName>
</protein>